<dbReference type="InterPro" id="IPR052947">
    <property type="entry name" value="T6SS_Hcp1_domain"/>
</dbReference>
<dbReference type="Gene3D" id="2.30.110.20">
    <property type="entry name" value="Hcp1-like"/>
    <property type="match status" value="1"/>
</dbReference>
<dbReference type="PANTHER" id="PTHR34319">
    <property type="entry name" value="MAJOR EXPORTED PROTEIN"/>
    <property type="match status" value="1"/>
</dbReference>
<accession>A0A345NKG4</accession>
<sequence length="150" mass="16028">MDATLTLVGPHGPVRGGDPRGRGTITVVELRHTLTTPWDASTGRASGAPRHAPVVVTKELDRASPLLAEAWASNAVLTSWRLEVLGTDGLGRRVPVYAVELRRAVVVQIVVQTPEDGELPLESVSFAYERITWTWSAGNVTATAGWGPPT</sequence>
<dbReference type="Pfam" id="PF05638">
    <property type="entry name" value="T6SS_HCP"/>
    <property type="match status" value="1"/>
</dbReference>
<dbReference type="PANTHER" id="PTHR34319:SF7">
    <property type="entry name" value="HNH ENDONUCLEASE DOMAIN-CONTAINING PROTEIN"/>
    <property type="match status" value="1"/>
</dbReference>
<keyword evidence="3" id="KW-1185">Reference proteome</keyword>
<dbReference type="RefSeq" id="WP_114927287.1">
    <property type="nucleotide sequence ID" value="NZ_CP031229.1"/>
</dbReference>
<protein>
    <submittedName>
        <fullName evidence="2">Type VI secretion system tube protein Hcp</fullName>
    </submittedName>
</protein>
<dbReference type="Proteomes" id="UP000253790">
    <property type="component" value="Chromosome"/>
</dbReference>
<evidence type="ECO:0000313" key="3">
    <source>
        <dbReference type="Proteomes" id="UP000253790"/>
    </source>
</evidence>
<dbReference type="SUPFAM" id="SSF141452">
    <property type="entry name" value="Hcp1-like"/>
    <property type="match status" value="1"/>
</dbReference>
<dbReference type="InterPro" id="IPR008514">
    <property type="entry name" value="T6SS_Hcp"/>
</dbReference>
<reference evidence="2 3" key="1">
    <citation type="submission" date="2018-07" db="EMBL/GenBank/DDBJ databases">
        <title>Complete genome sequencing of Ornithinimicrobium sp. AMA3305.</title>
        <authorList>
            <person name="Bae J.-W."/>
        </authorList>
    </citation>
    <scope>NUCLEOTIDE SEQUENCE [LARGE SCALE GENOMIC DNA]</scope>
    <source>
        <strain evidence="2 3">AMA3305</strain>
    </source>
</reference>
<organism evidence="2 3">
    <name type="scientific">Ornithinimicrobium avium</name>
    <dbReference type="NCBI Taxonomy" id="2283195"/>
    <lineage>
        <taxon>Bacteria</taxon>
        <taxon>Bacillati</taxon>
        <taxon>Actinomycetota</taxon>
        <taxon>Actinomycetes</taxon>
        <taxon>Micrococcales</taxon>
        <taxon>Ornithinimicrobiaceae</taxon>
        <taxon>Ornithinimicrobium</taxon>
    </lineage>
</organism>
<evidence type="ECO:0000256" key="1">
    <source>
        <dbReference type="SAM" id="MobiDB-lite"/>
    </source>
</evidence>
<name>A0A345NKG4_9MICO</name>
<dbReference type="OrthoDB" id="119701at2"/>
<dbReference type="NCBIfam" id="TIGR03344">
    <property type="entry name" value="VI_effect_Hcp1"/>
    <property type="match status" value="1"/>
</dbReference>
<proteinExistence type="predicted"/>
<dbReference type="KEGG" id="orn:DV701_04705"/>
<dbReference type="InterPro" id="IPR036624">
    <property type="entry name" value="Hcp1-lik_sf"/>
</dbReference>
<dbReference type="AlphaFoldDB" id="A0A345NKG4"/>
<gene>
    <name evidence="2" type="primary">hcp</name>
    <name evidence="2" type="ORF">DV701_04705</name>
</gene>
<evidence type="ECO:0000313" key="2">
    <source>
        <dbReference type="EMBL" id="AXH95522.1"/>
    </source>
</evidence>
<dbReference type="EMBL" id="CP031229">
    <property type="protein sequence ID" value="AXH95522.1"/>
    <property type="molecule type" value="Genomic_DNA"/>
</dbReference>
<feature type="region of interest" description="Disordered" evidence="1">
    <location>
        <begin position="1"/>
        <end position="22"/>
    </location>
</feature>